<dbReference type="Proteomes" id="UP000268229">
    <property type="component" value="Chromosome"/>
</dbReference>
<dbReference type="GO" id="GO:1901359">
    <property type="term" value="F:tungstate binding"/>
    <property type="evidence" value="ECO:0007669"/>
    <property type="project" value="UniProtKB-ARBA"/>
</dbReference>
<evidence type="ECO:0000313" key="8">
    <source>
        <dbReference type="EMBL" id="VEJ20903.1"/>
    </source>
</evidence>
<name>A0A448UAI6_9NEIS</name>
<dbReference type="FunFam" id="3.40.190.10:FF:000035">
    <property type="entry name" value="Molybdate ABC transporter substrate-binding protein"/>
    <property type="match status" value="1"/>
</dbReference>
<evidence type="ECO:0000256" key="6">
    <source>
        <dbReference type="PIRSR" id="PIRSR004846-1"/>
    </source>
</evidence>
<feature type="binding site" evidence="6">
    <location>
        <position position="173"/>
    </location>
    <ligand>
        <name>molybdate</name>
        <dbReference type="ChEBI" id="CHEBI:36264"/>
    </ligand>
</feature>
<evidence type="ECO:0000256" key="7">
    <source>
        <dbReference type="SAM" id="SignalP"/>
    </source>
</evidence>
<evidence type="ECO:0000256" key="2">
    <source>
        <dbReference type="ARBA" id="ARBA00022505"/>
    </source>
</evidence>
<comment type="subunit">
    <text evidence="5">The complex is composed of two ATP-binding proteins (ModC), two transmembrane proteins (ModB) and a solute-binding protein (ModA).</text>
</comment>
<dbReference type="InterPro" id="IPR005950">
    <property type="entry name" value="ModA"/>
</dbReference>
<keyword evidence="9" id="KW-1185">Reference proteome</keyword>
<dbReference type="STRING" id="326522.BWD08_06855"/>
<dbReference type="GO" id="GO:0030973">
    <property type="term" value="F:molybdate ion binding"/>
    <property type="evidence" value="ECO:0007669"/>
    <property type="project" value="UniProtKB-ARBA"/>
</dbReference>
<organism evidence="8 9">
    <name type="scientific">Neisseria animaloris</name>
    <dbReference type="NCBI Taxonomy" id="326522"/>
    <lineage>
        <taxon>Bacteria</taxon>
        <taxon>Pseudomonadati</taxon>
        <taxon>Pseudomonadota</taxon>
        <taxon>Betaproteobacteria</taxon>
        <taxon>Neisseriales</taxon>
        <taxon>Neisseriaceae</taxon>
        <taxon>Neisseria</taxon>
    </lineage>
</organism>
<keyword evidence="4 7" id="KW-0732">Signal</keyword>
<dbReference type="EMBL" id="LR134516">
    <property type="protein sequence ID" value="VEJ20903.1"/>
    <property type="molecule type" value="Genomic_DNA"/>
</dbReference>
<feature type="chain" id="PRO_5019207127" evidence="7">
    <location>
        <begin position="27"/>
        <end position="254"/>
    </location>
</feature>
<sequence>MKPYQTALKAALAAVLMAAPASNAFAADITVSAAASLSNAFKDIAAQYEKQYPQDKIKLNTAGSGTLLQQVLQGAPVDVLAFADQETMDKAQAQNVIDTKTRRNFALNSLVIAAPKDSKLKVNTLGDLESGQFDRIAVSNPASVPVGRYTKAALEKAGIWNALQPKIINTQHVRQSLDYVARGEVDAGFVYNTDAALMKDKVKVLKTVPTEKPVSYPIAVAKQTAVRKEAERFTAFVLSPKGQAVLNKYGFKKP</sequence>
<keyword evidence="3 6" id="KW-0479">Metal-binding</keyword>
<dbReference type="RefSeq" id="WP_126304208.1">
    <property type="nucleotide sequence ID" value="NZ_LR134516.1"/>
</dbReference>
<feature type="binding site" evidence="6">
    <location>
        <position position="64"/>
    </location>
    <ligand>
        <name>molybdate</name>
        <dbReference type="ChEBI" id="CHEBI:36264"/>
    </ligand>
</feature>
<evidence type="ECO:0000313" key="9">
    <source>
        <dbReference type="Proteomes" id="UP000268229"/>
    </source>
</evidence>
<evidence type="ECO:0000256" key="4">
    <source>
        <dbReference type="ARBA" id="ARBA00022729"/>
    </source>
</evidence>
<keyword evidence="2 6" id="KW-0500">Molybdenum</keyword>
<protein>
    <submittedName>
        <fullName evidence="8">Molybdate-binding periplasmic protein</fullName>
    </submittedName>
</protein>
<dbReference type="Pfam" id="PF13531">
    <property type="entry name" value="SBP_bac_11"/>
    <property type="match status" value="1"/>
</dbReference>
<dbReference type="SUPFAM" id="SSF53850">
    <property type="entry name" value="Periplasmic binding protein-like II"/>
    <property type="match status" value="1"/>
</dbReference>
<dbReference type="Gene3D" id="3.40.190.10">
    <property type="entry name" value="Periplasmic binding protein-like II"/>
    <property type="match status" value="2"/>
</dbReference>
<feature type="binding site" evidence="6">
    <location>
        <position position="36"/>
    </location>
    <ligand>
        <name>molybdate</name>
        <dbReference type="ChEBI" id="CHEBI:36264"/>
    </ligand>
</feature>
<gene>
    <name evidence="8" type="primary">modA</name>
    <name evidence="8" type="ORF">NCTC12227_00624</name>
</gene>
<dbReference type="KEGG" id="nani:NCTC12227_00624"/>
<evidence type="ECO:0000256" key="3">
    <source>
        <dbReference type="ARBA" id="ARBA00022723"/>
    </source>
</evidence>
<feature type="binding site" evidence="6">
    <location>
        <position position="191"/>
    </location>
    <ligand>
        <name>molybdate</name>
        <dbReference type="ChEBI" id="CHEBI:36264"/>
    </ligand>
</feature>
<dbReference type="AlphaFoldDB" id="A0A448UAI6"/>
<dbReference type="GO" id="GO:0046872">
    <property type="term" value="F:metal ion binding"/>
    <property type="evidence" value="ECO:0007669"/>
    <property type="project" value="UniProtKB-KW"/>
</dbReference>
<feature type="signal peptide" evidence="7">
    <location>
        <begin position="1"/>
        <end position="26"/>
    </location>
</feature>
<proteinExistence type="inferred from homology"/>
<comment type="similarity">
    <text evidence="1">Belongs to the bacterial solute-binding protein ModA family.</text>
</comment>
<dbReference type="PANTHER" id="PTHR30632:SF0">
    <property type="entry name" value="SULFATE-BINDING PROTEIN"/>
    <property type="match status" value="1"/>
</dbReference>
<reference evidence="8 9" key="1">
    <citation type="submission" date="2018-12" db="EMBL/GenBank/DDBJ databases">
        <authorList>
            <consortium name="Pathogen Informatics"/>
        </authorList>
    </citation>
    <scope>NUCLEOTIDE SEQUENCE [LARGE SCALE GENOMIC DNA]</scope>
    <source>
        <strain evidence="8 9">NCTC12227</strain>
    </source>
</reference>
<dbReference type="PANTHER" id="PTHR30632">
    <property type="entry name" value="MOLYBDATE-BINDING PERIPLASMIC PROTEIN"/>
    <property type="match status" value="1"/>
</dbReference>
<accession>A0A448UAI6</accession>
<dbReference type="GO" id="GO:0015689">
    <property type="term" value="P:molybdate ion transport"/>
    <property type="evidence" value="ECO:0007669"/>
    <property type="project" value="InterPro"/>
</dbReference>
<evidence type="ECO:0000256" key="5">
    <source>
        <dbReference type="ARBA" id="ARBA00062515"/>
    </source>
</evidence>
<dbReference type="OrthoDB" id="9785015at2"/>
<dbReference type="PIRSF" id="PIRSF004846">
    <property type="entry name" value="ModA"/>
    <property type="match status" value="1"/>
</dbReference>
<dbReference type="InterPro" id="IPR050682">
    <property type="entry name" value="ModA/WtpA"/>
</dbReference>
<dbReference type="NCBIfam" id="TIGR01256">
    <property type="entry name" value="modA"/>
    <property type="match status" value="1"/>
</dbReference>
<dbReference type="CDD" id="cd00993">
    <property type="entry name" value="PBP2_ModA_like"/>
    <property type="match status" value="1"/>
</dbReference>
<evidence type="ECO:0000256" key="1">
    <source>
        <dbReference type="ARBA" id="ARBA00009175"/>
    </source>
</evidence>